<comment type="catalytic activity">
    <reaction evidence="7">
        <text>DNA(n) + a 2'-deoxyribonucleoside 5'-triphosphate = DNA(n+1) + diphosphate</text>
        <dbReference type="Rhea" id="RHEA:22508"/>
        <dbReference type="Rhea" id="RHEA-COMP:17339"/>
        <dbReference type="Rhea" id="RHEA-COMP:17340"/>
        <dbReference type="ChEBI" id="CHEBI:33019"/>
        <dbReference type="ChEBI" id="CHEBI:61560"/>
        <dbReference type="ChEBI" id="CHEBI:173112"/>
        <dbReference type="EC" id="2.7.7.7"/>
    </reaction>
</comment>
<keyword evidence="3" id="KW-0548">Nucleotidyltransferase</keyword>
<accession>A0ABW9Y4P1</accession>
<dbReference type="EMBL" id="JAAATW010000001">
    <property type="protein sequence ID" value="NBE07169.1"/>
    <property type="molecule type" value="Genomic_DNA"/>
</dbReference>
<evidence type="ECO:0000256" key="5">
    <source>
        <dbReference type="ARBA" id="ARBA00022932"/>
    </source>
</evidence>
<dbReference type="EC" id="2.7.7.7" evidence="1"/>
<dbReference type="PANTHER" id="PTHR34388">
    <property type="entry name" value="DNA POLYMERASE III SUBUNIT DELTA"/>
    <property type="match status" value="1"/>
</dbReference>
<dbReference type="InterPro" id="IPR005790">
    <property type="entry name" value="DNA_polIII_delta"/>
</dbReference>
<dbReference type="Gene3D" id="1.20.272.10">
    <property type="match status" value="1"/>
</dbReference>
<dbReference type="PANTHER" id="PTHR34388:SF1">
    <property type="entry name" value="DNA POLYMERASE III SUBUNIT DELTA"/>
    <property type="match status" value="1"/>
</dbReference>
<dbReference type="InterPro" id="IPR008921">
    <property type="entry name" value="DNA_pol3_clamp-load_cplx_C"/>
</dbReference>
<organism evidence="8 9">
    <name type="scientific">Paragemmobacter ruber</name>
    <dbReference type="NCBI Taxonomy" id="1985673"/>
    <lineage>
        <taxon>Bacteria</taxon>
        <taxon>Pseudomonadati</taxon>
        <taxon>Pseudomonadota</taxon>
        <taxon>Alphaproteobacteria</taxon>
        <taxon>Rhodobacterales</taxon>
        <taxon>Paracoccaceae</taxon>
        <taxon>Paragemmobacter</taxon>
    </lineage>
</organism>
<evidence type="ECO:0000313" key="8">
    <source>
        <dbReference type="EMBL" id="NBE07169.1"/>
    </source>
</evidence>
<evidence type="ECO:0000256" key="7">
    <source>
        <dbReference type="ARBA" id="ARBA00049244"/>
    </source>
</evidence>
<evidence type="ECO:0000256" key="1">
    <source>
        <dbReference type="ARBA" id="ARBA00012417"/>
    </source>
</evidence>
<gene>
    <name evidence="8" type="ORF">GU920_06450</name>
</gene>
<keyword evidence="4" id="KW-0235">DNA replication</keyword>
<evidence type="ECO:0000313" key="9">
    <source>
        <dbReference type="Proteomes" id="UP001517376"/>
    </source>
</evidence>
<evidence type="ECO:0000256" key="3">
    <source>
        <dbReference type="ARBA" id="ARBA00022695"/>
    </source>
</evidence>
<dbReference type="SUPFAM" id="SSF48019">
    <property type="entry name" value="post-AAA+ oligomerization domain-like"/>
    <property type="match status" value="1"/>
</dbReference>
<comment type="similarity">
    <text evidence="6">Belongs to the DNA polymerase HolA subunit family.</text>
</comment>
<proteinExistence type="inferred from homology"/>
<name>A0ABW9Y4P1_9RHOB</name>
<reference evidence="9" key="1">
    <citation type="submission" date="2020-01" db="EMBL/GenBank/DDBJ databases">
        <title>Sphingomonas sp. strain CSW-10.</title>
        <authorList>
            <person name="Chen W.-M."/>
        </authorList>
    </citation>
    <scope>NUCLEOTIDE SEQUENCE [LARGE SCALE GENOMIC DNA]</scope>
    <source>
        <strain evidence="9">CCP-1</strain>
    </source>
</reference>
<dbReference type="RefSeq" id="WP_161766104.1">
    <property type="nucleotide sequence ID" value="NZ_JAAATW010000001.1"/>
</dbReference>
<sequence length="338" mass="36428">MILKGIEATRYFARPDPGKAGLLIFGADTMRVALRRQEVIAALIGPEGEAEMRLTRIPAADLRKDGALLLDAIKAQGFFPGPRVAFVEDAADGLTPTITTALAEWRPGDAQIIVTAGGLTGKSALKTLFEKHPAAYAIGLYDDPPSREEIEDALKRAGLTAIDREALTDLNALGRALDPGDFRQTVEKIALYKFGDATPLTPAEIAALAPSTVEAEVDDLVVAVADRKAQEIGPLLRRLEGQGTLPVTLCIQTMRHFRALHMAVSEPGGAAAAIGRMRGIPFKARDTLIRQAQNWSRDRLEEAIAHLLETDLTLRSASRAPGMAVMERALIRLAMMRG</sequence>
<keyword evidence="2" id="KW-0808">Transferase</keyword>
<keyword evidence="9" id="KW-1185">Reference proteome</keyword>
<comment type="caution">
    <text evidence="8">The sequence shown here is derived from an EMBL/GenBank/DDBJ whole genome shotgun (WGS) entry which is preliminary data.</text>
</comment>
<evidence type="ECO:0000256" key="2">
    <source>
        <dbReference type="ARBA" id="ARBA00022679"/>
    </source>
</evidence>
<keyword evidence="5" id="KW-0239">DNA-directed DNA polymerase</keyword>
<protein>
    <recommendedName>
        <fullName evidence="1">DNA-directed DNA polymerase</fullName>
        <ecNumber evidence="1">2.7.7.7</ecNumber>
    </recommendedName>
</protein>
<evidence type="ECO:0000256" key="6">
    <source>
        <dbReference type="ARBA" id="ARBA00034754"/>
    </source>
</evidence>
<dbReference type="NCBIfam" id="TIGR01128">
    <property type="entry name" value="holA"/>
    <property type="match status" value="1"/>
</dbReference>
<evidence type="ECO:0000256" key="4">
    <source>
        <dbReference type="ARBA" id="ARBA00022705"/>
    </source>
</evidence>
<dbReference type="Proteomes" id="UP001517376">
    <property type="component" value="Unassembled WGS sequence"/>
</dbReference>